<comment type="caution">
    <text evidence="2">The sequence shown here is derived from an EMBL/GenBank/DDBJ whole genome shotgun (WGS) entry which is preliminary data.</text>
</comment>
<dbReference type="AlphaFoldDB" id="A0A0N1HZK7"/>
<keyword evidence="1" id="KW-0812">Transmembrane</keyword>
<gene>
    <name evidence="2" type="ORF">ABL78_7433</name>
</gene>
<dbReference type="VEuPathDB" id="TriTrypDB:Lsey_0360_0060"/>
<dbReference type="OMA" id="CVQRGQR"/>
<sequence>MGSDFVACEIVLGVVFGAVFVSIFGMGVYSCLQRRSRMTKLQKQCEEVAAETEEKQQKLKWITGMPNLADDDSLLADDTSVNASCVFSDLRL</sequence>
<keyword evidence="1" id="KW-1133">Transmembrane helix</keyword>
<accession>A0A0N1HZK7</accession>
<name>A0A0N1HZK7_LEPSE</name>
<keyword evidence="1" id="KW-0472">Membrane</keyword>
<keyword evidence="3" id="KW-1185">Reference proteome</keyword>
<evidence type="ECO:0000256" key="1">
    <source>
        <dbReference type="SAM" id="Phobius"/>
    </source>
</evidence>
<feature type="transmembrane region" description="Helical" evidence="1">
    <location>
        <begin position="12"/>
        <end position="32"/>
    </location>
</feature>
<evidence type="ECO:0000313" key="2">
    <source>
        <dbReference type="EMBL" id="KPI83534.1"/>
    </source>
</evidence>
<dbReference type="EMBL" id="LJSK01000360">
    <property type="protein sequence ID" value="KPI83534.1"/>
    <property type="molecule type" value="Genomic_DNA"/>
</dbReference>
<protein>
    <submittedName>
        <fullName evidence="2">Uncharacterized protein</fullName>
    </submittedName>
</protein>
<reference evidence="2 3" key="1">
    <citation type="journal article" date="2015" name="PLoS Pathog.">
        <title>Leptomonas seymouri: Adaptations to the Dixenous Life Cycle Analyzed by Genome Sequencing, Transcriptome Profiling and Co-infection with Leishmania donovani.</title>
        <authorList>
            <person name="Kraeva N."/>
            <person name="Butenko A."/>
            <person name="Hlavacova J."/>
            <person name="Kostygov A."/>
            <person name="Myskova J."/>
            <person name="Grybchuk D."/>
            <person name="Lestinova T."/>
            <person name="Votypka J."/>
            <person name="Volf P."/>
            <person name="Opperdoes F."/>
            <person name="Flegontov P."/>
            <person name="Lukes J."/>
            <person name="Yurchenko V."/>
        </authorList>
    </citation>
    <scope>NUCLEOTIDE SEQUENCE [LARGE SCALE GENOMIC DNA]</scope>
    <source>
        <strain evidence="2 3">ATCC 30220</strain>
    </source>
</reference>
<proteinExistence type="predicted"/>
<evidence type="ECO:0000313" key="3">
    <source>
        <dbReference type="Proteomes" id="UP000038009"/>
    </source>
</evidence>
<dbReference type="Proteomes" id="UP000038009">
    <property type="component" value="Unassembled WGS sequence"/>
</dbReference>
<organism evidence="2 3">
    <name type="scientific">Leptomonas seymouri</name>
    <dbReference type="NCBI Taxonomy" id="5684"/>
    <lineage>
        <taxon>Eukaryota</taxon>
        <taxon>Discoba</taxon>
        <taxon>Euglenozoa</taxon>
        <taxon>Kinetoplastea</taxon>
        <taxon>Metakinetoplastina</taxon>
        <taxon>Trypanosomatida</taxon>
        <taxon>Trypanosomatidae</taxon>
        <taxon>Leishmaniinae</taxon>
        <taxon>Leptomonas</taxon>
    </lineage>
</organism>